<comment type="caution">
    <text evidence="2">The sequence shown here is derived from an EMBL/GenBank/DDBJ whole genome shotgun (WGS) entry which is preliminary data.</text>
</comment>
<dbReference type="AlphaFoldDB" id="A0A2C5WXR7"/>
<reference evidence="2 3" key="1">
    <citation type="journal article" date="2013" name="Fungal Biol.">
        <title>Analysis of microsatellite markers in the genome of the plant pathogen Ceratocystis fimbriata.</title>
        <authorList>
            <person name="Simpson M.C."/>
            <person name="Wilken P.M."/>
            <person name="Coetzee M.P."/>
            <person name="Wingfield M.J."/>
            <person name="Wingfield B.D."/>
        </authorList>
    </citation>
    <scope>NUCLEOTIDE SEQUENCE [LARGE SCALE GENOMIC DNA]</scope>
    <source>
        <strain evidence="2 3">CBS 114723</strain>
    </source>
</reference>
<proteinExistence type="predicted"/>
<name>A0A2C5WXR7_9PEZI</name>
<reference evidence="2 3" key="2">
    <citation type="journal article" date="2013" name="IMA Fungus">
        <title>IMA Genome-F 1: Ceratocystis fimbriata: Draft nuclear genome sequence for the plant pathogen, Ceratocystis fimbriata.</title>
        <authorList>
            <person name="Wilken P.M."/>
            <person name="Steenkamp E.T."/>
            <person name="Wingfield M.J."/>
            <person name="de Beer Z.W."/>
            <person name="Wingfield B.D."/>
        </authorList>
    </citation>
    <scope>NUCLEOTIDE SEQUENCE [LARGE SCALE GENOMIC DNA]</scope>
    <source>
        <strain evidence="2 3">CBS 114723</strain>
    </source>
</reference>
<keyword evidence="3" id="KW-1185">Reference proteome</keyword>
<evidence type="ECO:0000313" key="2">
    <source>
        <dbReference type="EMBL" id="PHH50500.1"/>
    </source>
</evidence>
<dbReference type="Proteomes" id="UP000222788">
    <property type="component" value="Unassembled WGS sequence"/>
</dbReference>
<protein>
    <submittedName>
        <fullName evidence="2">Uncharacterized protein</fullName>
    </submittedName>
</protein>
<dbReference type="EMBL" id="APWK03000128">
    <property type="protein sequence ID" value="PHH50500.1"/>
    <property type="molecule type" value="Genomic_DNA"/>
</dbReference>
<feature type="non-terminal residue" evidence="2">
    <location>
        <position position="113"/>
    </location>
</feature>
<sequence length="113" mass="13269">MEDVEKTDAHGASQKQNYTKDQEAVKSLLKMNLGRYHQALVRDDDTLYGSYETLKEICALDPLDECYEEYKRLLEAPLSKGKNMKSNWAYFKAIHNRNFNQDAKKEDRMKEND</sequence>
<organism evidence="2 3">
    <name type="scientific">Ceratocystis fimbriata CBS 114723</name>
    <dbReference type="NCBI Taxonomy" id="1035309"/>
    <lineage>
        <taxon>Eukaryota</taxon>
        <taxon>Fungi</taxon>
        <taxon>Dikarya</taxon>
        <taxon>Ascomycota</taxon>
        <taxon>Pezizomycotina</taxon>
        <taxon>Sordariomycetes</taxon>
        <taxon>Hypocreomycetidae</taxon>
        <taxon>Microascales</taxon>
        <taxon>Ceratocystidaceae</taxon>
        <taxon>Ceratocystis</taxon>
    </lineage>
</organism>
<gene>
    <name evidence="2" type="ORF">CFIMG_007405RA00001</name>
</gene>
<accession>A0A2C5WXR7</accession>
<feature type="region of interest" description="Disordered" evidence="1">
    <location>
        <begin position="1"/>
        <end position="21"/>
    </location>
</feature>
<evidence type="ECO:0000256" key="1">
    <source>
        <dbReference type="SAM" id="MobiDB-lite"/>
    </source>
</evidence>
<evidence type="ECO:0000313" key="3">
    <source>
        <dbReference type="Proteomes" id="UP000222788"/>
    </source>
</evidence>